<evidence type="ECO:0000313" key="1">
    <source>
        <dbReference type="EMBL" id="JAS72174.1"/>
    </source>
</evidence>
<feature type="non-terminal residue" evidence="1">
    <location>
        <position position="1"/>
    </location>
</feature>
<gene>
    <name evidence="1" type="ORF">g.23627</name>
</gene>
<name>A0A1B6HBT0_9HEMI</name>
<dbReference type="EMBL" id="GECU01035532">
    <property type="protein sequence ID" value="JAS72174.1"/>
    <property type="molecule type" value="Transcribed_RNA"/>
</dbReference>
<accession>A0A1B6HBT0</accession>
<reference evidence="1" key="1">
    <citation type="submission" date="2015-11" db="EMBL/GenBank/DDBJ databases">
        <title>De novo transcriptome assembly of four potential Pierce s Disease insect vectors from Arizona vineyards.</title>
        <authorList>
            <person name="Tassone E.E."/>
        </authorList>
    </citation>
    <scope>NUCLEOTIDE SEQUENCE</scope>
</reference>
<organism evidence="1">
    <name type="scientific">Homalodisca liturata</name>
    <dbReference type="NCBI Taxonomy" id="320908"/>
    <lineage>
        <taxon>Eukaryota</taxon>
        <taxon>Metazoa</taxon>
        <taxon>Ecdysozoa</taxon>
        <taxon>Arthropoda</taxon>
        <taxon>Hexapoda</taxon>
        <taxon>Insecta</taxon>
        <taxon>Pterygota</taxon>
        <taxon>Neoptera</taxon>
        <taxon>Paraneoptera</taxon>
        <taxon>Hemiptera</taxon>
        <taxon>Auchenorrhyncha</taxon>
        <taxon>Membracoidea</taxon>
        <taxon>Cicadellidae</taxon>
        <taxon>Cicadellinae</taxon>
        <taxon>Proconiini</taxon>
        <taxon>Homalodisca</taxon>
    </lineage>
</organism>
<proteinExistence type="predicted"/>
<protein>
    <submittedName>
        <fullName evidence="1">Uncharacterized protein</fullName>
    </submittedName>
</protein>
<sequence>LEFPIFPVAAAIKWDSGIVKRQLKNLEWTKVNEKPCRSGLTVEFHELGFRVQAPGNLSGEELDSALESLTARVEAQQSTALLQLEAIYHTLMRASHSSVGDCIDLVDDVKCKQLKTEIRKYFNEENYLDSYNLPEVSLNNEDQVVSDIRSLVNCYRDVTFSGRAVARIFHGIPSPNFPAQQWGRCRFWRAHLHEDFKLISKLATRELIKMR</sequence>
<dbReference type="AlphaFoldDB" id="A0A1B6HBT0"/>